<keyword evidence="2" id="KW-1185">Reference proteome</keyword>
<proteinExistence type="predicted"/>
<reference evidence="2" key="1">
    <citation type="submission" date="2016-10" db="EMBL/GenBank/DDBJ databases">
        <authorList>
            <person name="Varghese N."/>
            <person name="Submissions S."/>
        </authorList>
    </citation>
    <scope>NUCLEOTIDE SEQUENCE [LARGE SCALE GENOMIC DNA]</scope>
    <source>
        <strain evidence="2">CGMCC 4.7042</strain>
    </source>
</reference>
<evidence type="ECO:0000313" key="1">
    <source>
        <dbReference type="EMBL" id="SDM56548.1"/>
    </source>
</evidence>
<dbReference type="AlphaFoldDB" id="A0A1G9U9I0"/>
<dbReference type="EMBL" id="FNHI01000010">
    <property type="protein sequence ID" value="SDM56548.1"/>
    <property type="molecule type" value="Genomic_DNA"/>
</dbReference>
<sequence length="65" mass="7150">MGRRAGARRRHLCRVRTEIAHIEAAGFTVDRDLWRGPTDTLVSVAAECQHSDESGPIVTIPKPKG</sequence>
<protein>
    <submittedName>
        <fullName evidence="1">Uncharacterized protein</fullName>
    </submittedName>
</protein>
<dbReference type="Proteomes" id="UP000199063">
    <property type="component" value="Unassembled WGS sequence"/>
</dbReference>
<dbReference type="STRING" id="1196353.SAMN05444921_11019"/>
<accession>A0A1G9U9I0</accession>
<name>A0A1G9U9I0_9ACTN</name>
<evidence type="ECO:0000313" key="2">
    <source>
        <dbReference type="Proteomes" id="UP000199063"/>
    </source>
</evidence>
<organism evidence="1 2">
    <name type="scientific">Streptomyces wuyuanensis</name>
    <dbReference type="NCBI Taxonomy" id="1196353"/>
    <lineage>
        <taxon>Bacteria</taxon>
        <taxon>Bacillati</taxon>
        <taxon>Actinomycetota</taxon>
        <taxon>Actinomycetes</taxon>
        <taxon>Kitasatosporales</taxon>
        <taxon>Streptomycetaceae</taxon>
        <taxon>Streptomyces</taxon>
    </lineage>
</organism>
<gene>
    <name evidence="1" type="ORF">SAMN05444921_11019</name>
</gene>